<feature type="chain" id="PRO_5039458037" description="Secreted protein" evidence="1">
    <location>
        <begin position="27"/>
        <end position="66"/>
    </location>
</feature>
<feature type="signal peptide" evidence="1">
    <location>
        <begin position="1"/>
        <end position="26"/>
    </location>
</feature>
<comment type="caution">
    <text evidence="2">The sequence shown here is derived from an EMBL/GenBank/DDBJ whole genome shotgun (WGS) entry which is preliminary data.</text>
</comment>
<gene>
    <name evidence="2" type="ORF">DPMN_024857</name>
</gene>
<name>A0A9D4LQK0_DREPO</name>
<evidence type="ECO:0000256" key="1">
    <source>
        <dbReference type="SAM" id="SignalP"/>
    </source>
</evidence>
<keyword evidence="3" id="KW-1185">Reference proteome</keyword>
<dbReference type="AlphaFoldDB" id="A0A9D4LQK0"/>
<dbReference type="EMBL" id="JAIWYP010000002">
    <property type="protein sequence ID" value="KAH3861903.1"/>
    <property type="molecule type" value="Genomic_DNA"/>
</dbReference>
<evidence type="ECO:0000313" key="3">
    <source>
        <dbReference type="Proteomes" id="UP000828390"/>
    </source>
</evidence>
<evidence type="ECO:0008006" key="4">
    <source>
        <dbReference type="Google" id="ProtNLM"/>
    </source>
</evidence>
<sequence length="66" mass="7282">MMAPLCPKEFMVGLLVLALNSHPVEPPVKDHKEHCVSAVLCPPYCSLLFLIIRCQGCRWRTGMGSG</sequence>
<keyword evidence="1" id="KW-0732">Signal</keyword>
<evidence type="ECO:0000313" key="2">
    <source>
        <dbReference type="EMBL" id="KAH3861903.1"/>
    </source>
</evidence>
<dbReference type="Proteomes" id="UP000828390">
    <property type="component" value="Unassembled WGS sequence"/>
</dbReference>
<proteinExistence type="predicted"/>
<reference evidence="2" key="2">
    <citation type="submission" date="2020-11" db="EMBL/GenBank/DDBJ databases">
        <authorList>
            <person name="McCartney M.A."/>
            <person name="Auch B."/>
            <person name="Kono T."/>
            <person name="Mallez S."/>
            <person name="Becker A."/>
            <person name="Gohl D.M."/>
            <person name="Silverstein K.A.T."/>
            <person name="Koren S."/>
            <person name="Bechman K.B."/>
            <person name="Herman A."/>
            <person name="Abrahante J.E."/>
            <person name="Garbe J."/>
        </authorList>
    </citation>
    <scope>NUCLEOTIDE SEQUENCE</scope>
    <source>
        <strain evidence="2">Duluth1</strain>
        <tissue evidence="2">Whole animal</tissue>
    </source>
</reference>
<protein>
    <recommendedName>
        <fullName evidence="4">Secreted protein</fullName>
    </recommendedName>
</protein>
<accession>A0A9D4LQK0</accession>
<organism evidence="2 3">
    <name type="scientific">Dreissena polymorpha</name>
    <name type="common">Zebra mussel</name>
    <name type="synonym">Mytilus polymorpha</name>
    <dbReference type="NCBI Taxonomy" id="45954"/>
    <lineage>
        <taxon>Eukaryota</taxon>
        <taxon>Metazoa</taxon>
        <taxon>Spiralia</taxon>
        <taxon>Lophotrochozoa</taxon>
        <taxon>Mollusca</taxon>
        <taxon>Bivalvia</taxon>
        <taxon>Autobranchia</taxon>
        <taxon>Heteroconchia</taxon>
        <taxon>Euheterodonta</taxon>
        <taxon>Imparidentia</taxon>
        <taxon>Neoheterodontei</taxon>
        <taxon>Myida</taxon>
        <taxon>Dreissenoidea</taxon>
        <taxon>Dreissenidae</taxon>
        <taxon>Dreissena</taxon>
    </lineage>
</organism>
<reference evidence="2" key="1">
    <citation type="journal article" date="2019" name="bioRxiv">
        <title>The Genome of the Zebra Mussel, Dreissena polymorpha: A Resource for Invasive Species Research.</title>
        <authorList>
            <person name="McCartney M.A."/>
            <person name="Auch B."/>
            <person name="Kono T."/>
            <person name="Mallez S."/>
            <person name="Zhang Y."/>
            <person name="Obille A."/>
            <person name="Becker A."/>
            <person name="Abrahante J.E."/>
            <person name="Garbe J."/>
            <person name="Badalamenti J.P."/>
            <person name="Herman A."/>
            <person name="Mangelson H."/>
            <person name="Liachko I."/>
            <person name="Sullivan S."/>
            <person name="Sone E.D."/>
            <person name="Koren S."/>
            <person name="Silverstein K.A.T."/>
            <person name="Beckman K.B."/>
            <person name="Gohl D.M."/>
        </authorList>
    </citation>
    <scope>NUCLEOTIDE SEQUENCE</scope>
    <source>
        <strain evidence="2">Duluth1</strain>
        <tissue evidence="2">Whole animal</tissue>
    </source>
</reference>